<feature type="transmembrane region" description="Helical" evidence="9">
    <location>
        <begin position="548"/>
        <end position="566"/>
    </location>
</feature>
<accession>A0ABV7H5C3</accession>
<feature type="compositionally biased region" description="Low complexity" evidence="8">
    <location>
        <begin position="464"/>
        <end position="480"/>
    </location>
</feature>
<comment type="caution">
    <text evidence="11">The sequence shown here is derived from an EMBL/GenBank/DDBJ whole genome shotgun (WGS) entry which is preliminary data.</text>
</comment>
<evidence type="ECO:0000313" key="12">
    <source>
        <dbReference type="Proteomes" id="UP001595556"/>
    </source>
</evidence>
<protein>
    <submittedName>
        <fullName evidence="11">TRAP transporter large permease subunit</fullName>
    </submittedName>
</protein>
<keyword evidence="7" id="KW-0813">Transport</keyword>
<dbReference type="PANTHER" id="PTHR33362:SF7">
    <property type="entry name" value="SLL1103 PROTEIN"/>
    <property type="match status" value="1"/>
</dbReference>
<feature type="domain" description="TRAP C4-dicarboxylate transport system permease DctM subunit" evidence="10">
    <location>
        <begin position="574"/>
        <end position="789"/>
    </location>
</feature>
<feature type="domain" description="TRAP C4-dicarboxylate transport system permease DctM subunit" evidence="10">
    <location>
        <begin position="39"/>
        <end position="253"/>
    </location>
</feature>
<evidence type="ECO:0000256" key="3">
    <source>
        <dbReference type="ARBA" id="ARBA00022519"/>
    </source>
</evidence>
<feature type="transmembrane region" description="Helical" evidence="9">
    <location>
        <begin position="521"/>
        <end position="542"/>
    </location>
</feature>
<feature type="transmembrane region" description="Helical" evidence="9">
    <location>
        <begin position="177"/>
        <end position="201"/>
    </location>
</feature>
<dbReference type="Pfam" id="PF06808">
    <property type="entry name" value="DctM"/>
    <property type="match status" value="2"/>
</dbReference>
<keyword evidence="6 9" id="KW-0472">Membrane</keyword>
<feature type="transmembrane region" description="Helical" evidence="9">
    <location>
        <begin position="609"/>
        <end position="626"/>
    </location>
</feature>
<evidence type="ECO:0000256" key="7">
    <source>
        <dbReference type="RuleBase" id="RU369079"/>
    </source>
</evidence>
<feature type="transmembrane region" description="Helical" evidence="9">
    <location>
        <begin position="578"/>
        <end position="597"/>
    </location>
</feature>
<feature type="region of interest" description="Disordered" evidence="8">
    <location>
        <begin position="336"/>
        <end position="482"/>
    </location>
</feature>
<keyword evidence="2" id="KW-1003">Cell membrane</keyword>
<sequence length="800" mass="83342">MRKELWFGFSLMALIVGAVVIFMPWTAMTNGHFGLLMLALVVVAIMLGFPTAFTLMGMGMIFAYFAFHSGGQSVEGAINQTLNLMVQRAYAVMTNDVLISIPLFVFMGYLVERANLIEKLFKSLHLSLARVPGSLAVATLFTCAVFATATGIVGAVVTLMGLLAFPAMLRAGYSVQVSAGAITAGGCLGILIPPSVMLIVYGATAGVSVVQLYAGAFFPGLMLAGLYVLYVIILAKIKPNLMPPLPEAERKVTLSPVLDKLASGKQGKALPGLLKAIAGQRAAGISRVDVMKQLSVALLPLLAAVLVLGITWRVVTDPDSHAAEMEAKLAGSGSQMAGAAASSGGLAEPPAAGGSGLAEPAGATGSGLSEPTGSSGLAEPPGALKEPSSGLSEPPSALKEPASGLSEPAGALKEPPSGLAEPPGVLKEPASGLAEPPGALKEPGATGVQEPPAATGSGLAEPPAAGASASNQGSGQSKAAEPPRQPAPKWFWVMVGVLAVLLTLLYGVLSWARLEIFKMLLGSFFPLAVMILAVLGTIVFGLATPTEAAAVGAFGGFALAAAYMLIQKPAEEARAIAKTWAPFWALIGSVVVWTILIKLEITTVPVPKLLGVITAVTTVVWCVMALRQVRLTPALSESVMLTGKTSAMVCWLFVGSSIFSAAFALLGGQELIENWVMSLGLTKIEFLVLSQVIIFLLGWPLEWTEIIVIFMPIFIPLLDNFGVDPLFFGLLVALNLQTAFLSPPVAMAAFYLKGVSPPHVTLNQIFAGMLPFMGIQVLALVLLYVFPEIGMWLPTVLYRQ</sequence>
<keyword evidence="3 7" id="KW-0997">Cell inner membrane</keyword>
<feature type="transmembrane region" description="Helical" evidence="9">
    <location>
        <begin position="726"/>
        <end position="752"/>
    </location>
</feature>
<evidence type="ECO:0000256" key="1">
    <source>
        <dbReference type="ARBA" id="ARBA00004429"/>
    </source>
</evidence>
<feature type="transmembrane region" description="Helical" evidence="9">
    <location>
        <begin position="490"/>
        <end position="509"/>
    </location>
</feature>
<dbReference type="InterPro" id="IPR010656">
    <property type="entry name" value="DctM"/>
</dbReference>
<comment type="function">
    <text evidence="7">Part of the tripartite ATP-independent periplasmic (TRAP) transport system.</text>
</comment>
<evidence type="ECO:0000256" key="2">
    <source>
        <dbReference type="ARBA" id="ARBA00022475"/>
    </source>
</evidence>
<feature type="transmembrane region" description="Helical" evidence="9">
    <location>
        <begin position="135"/>
        <end position="165"/>
    </location>
</feature>
<reference evidence="12" key="1">
    <citation type="journal article" date="2019" name="Int. J. Syst. Evol. Microbiol.">
        <title>The Global Catalogue of Microorganisms (GCM) 10K type strain sequencing project: providing services to taxonomists for standard genome sequencing and annotation.</title>
        <authorList>
            <consortium name="The Broad Institute Genomics Platform"/>
            <consortium name="The Broad Institute Genome Sequencing Center for Infectious Disease"/>
            <person name="Wu L."/>
            <person name="Ma J."/>
        </authorList>
    </citation>
    <scope>NUCLEOTIDE SEQUENCE [LARGE SCALE GENOMIC DNA]</scope>
    <source>
        <strain evidence="12">KCTC 52168</strain>
    </source>
</reference>
<keyword evidence="12" id="KW-1185">Reference proteome</keyword>
<comment type="subcellular location">
    <subcellularLocation>
        <location evidence="1 7">Cell inner membrane</location>
        <topology evidence="1 7">Multi-pass membrane protein</topology>
    </subcellularLocation>
</comment>
<dbReference type="Proteomes" id="UP001595556">
    <property type="component" value="Unassembled WGS sequence"/>
</dbReference>
<evidence type="ECO:0000313" key="11">
    <source>
        <dbReference type="EMBL" id="MFC3147670.1"/>
    </source>
</evidence>
<keyword evidence="4 9" id="KW-0812">Transmembrane</keyword>
<gene>
    <name evidence="11" type="ORF">ACFOEN_08450</name>
</gene>
<evidence type="ECO:0000256" key="9">
    <source>
        <dbReference type="SAM" id="Phobius"/>
    </source>
</evidence>
<feature type="transmembrane region" description="Helical" evidence="9">
    <location>
        <begin position="88"/>
        <end position="111"/>
    </location>
</feature>
<feature type="transmembrane region" description="Helical" evidence="9">
    <location>
        <begin position="296"/>
        <end position="315"/>
    </location>
</feature>
<feature type="transmembrane region" description="Helical" evidence="9">
    <location>
        <begin position="34"/>
        <end position="67"/>
    </location>
</feature>
<evidence type="ECO:0000259" key="10">
    <source>
        <dbReference type="Pfam" id="PF06808"/>
    </source>
</evidence>
<evidence type="ECO:0000256" key="8">
    <source>
        <dbReference type="SAM" id="MobiDB-lite"/>
    </source>
</evidence>
<proteinExistence type="predicted"/>
<feature type="transmembrane region" description="Helical" evidence="9">
    <location>
        <begin position="213"/>
        <end position="235"/>
    </location>
</feature>
<evidence type="ECO:0000256" key="5">
    <source>
        <dbReference type="ARBA" id="ARBA00022989"/>
    </source>
</evidence>
<name>A0ABV7H5C3_9BURK</name>
<evidence type="ECO:0000256" key="4">
    <source>
        <dbReference type="ARBA" id="ARBA00022692"/>
    </source>
</evidence>
<feature type="compositionally biased region" description="Low complexity" evidence="8">
    <location>
        <begin position="336"/>
        <end position="363"/>
    </location>
</feature>
<dbReference type="RefSeq" id="WP_377302961.1">
    <property type="nucleotide sequence ID" value="NZ_CP180191.1"/>
</dbReference>
<evidence type="ECO:0000256" key="6">
    <source>
        <dbReference type="ARBA" id="ARBA00023136"/>
    </source>
</evidence>
<feature type="transmembrane region" description="Helical" evidence="9">
    <location>
        <begin position="764"/>
        <end position="786"/>
    </location>
</feature>
<feature type="transmembrane region" description="Helical" evidence="9">
    <location>
        <begin position="7"/>
        <end position="28"/>
    </location>
</feature>
<dbReference type="PANTHER" id="PTHR33362">
    <property type="entry name" value="SIALIC ACID TRAP TRANSPORTER PERMEASE PROTEIN SIAT-RELATED"/>
    <property type="match status" value="1"/>
</dbReference>
<dbReference type="InterPro" id="IPR004681">
    <property type="entry name" value="TRAP_DctM"/>
</dbReference>
<keyword evidence="5 9" id="KW-1133">Transmembrane helix</keyword>
<feature type="transmembrane region" description="Helical" evidence="9">
    <location>
        <begin position="647"/>
        <end position="666"/>
    </location>
</feature>
<dbReference type="EMBL" id="JBHRTI010000004">
    <property type="protein sequence ID" value="MFC3147670.1"/>
    <property type="molecule type" value="Genomic_DNA"/>
</dbReference>
<feature type="transmembrane region" description="Helical" evidence="9">
    <location>
        <begin position="686"/>
        <end position="714"/>
    </location>
</feature>
<feature type="compositionally biased region" description="Polar residues" evidence="8">
    <location>
        <begin position="366"/>
        <end position="375"/>
    </location>
</feature>
<organism evidence="11 12">
    <name type="scientific">Piscinibacterium candidicorallinum</name>
    <dbReference type="NCBI Taxonomy" id="1793872"/>
    <lineage>
        <taxon>Bacteria</taxon>
        <taxon>Pseudomonadati</taxon>
        <taxon>Pseudomonadota</taxon>
        <taxon>Betaproteobacteria</taxon>
        <taxon>Burkholderiales</taxon>
        <taxon>Piscinibacterium</taxon>
    </lineage>
</organism>